<gene>
    <name evidence="5" type="ORF">ANCCAN_22700</name>
</gene>
<dbReference type="GO" id="GO:0007156">
    <property type="term" value="P:homophilic cell adhesion via plasma membrane adhesion molecules"/>
    <property type="evidence" value="ECO:0007669"/>
    <property type="project" value="TreeGrafter"/>
</dbReference>
<name>A0A368FGZ7_ANCCA</name>
<dbReference type="STRING" id="29170.A0A368FGZ7"/>
<dbReference type="FunFam" id="2.60.40.10:FF:000189">
    <property type="entry name" value="Neogenin isoform 3"/>
    <property type="match status" value="1"/>
</dbReference>
<evidence type="ECO:0000313" key="6">
    <source>
        <dbReference type="Proteomes" id="UP000252519"/>
    </source>
</evidence>
<proteinExistence type="predicted"/>
<evidence type="ECO:0000259" key="4">
    <source>
        <dbReference type="PROSITE" id="PS50835"/>
    </source>
</evidence>
<dbReference type="PANTHER" id="PTHR10075:SF100">
    <property type="entry name" value="FASCICLIN-2"/>
    <property type="match status" value="1"/>
</dbReference>
<dbReference type="PANTHER" id="PTHR10075">
    <property type="entry name" value="BASIGIN RELATED"/>
    <property type="match status" value="1"/>
</dbReference>
<keyword evidence="2" id="KW-1015">Disulfide bond</keyword>
<dbReference type="GO" id="GO:0070593">
    <property type="term" value="P:dendrite self-avoidance"/>
    <property type="evidence" value="ECO:0007669"/>
    <property type="project" value="TreeGrafter"/>
</dbReference>
<dbReference type="SUPFAM" id="SSF48726">
    <property type="entry name" value="Immunoglobulin"/>
    <property type="match status" value="1"/>
</dbReference>
<evidence type="ECO:0000313" key="5">
    <source>
        <dbReference type="EMBL" id="RCN31511.1"/>
    </source>
</evidence>
<accession>A0A368FGZ7</accession>
<dbReference type="OrthoDB" id="5973910at2759"/>
<protein>
    <submittedName>
        <fullName evidence="5">Immunoglobulin domain protein</fullName>
    </submittedName>
</protein>
<dbReference type="GO" id="GO:0007411">
    <property type="term" value="P:axon guidance"/>
    <property type="evidence" value="ECO:0007669"/>
    <property type="project" value="TreeGrafter"/>
</dbReference>
<dbReference type="Pfam" id="PF13927">
    <property type="entry name" value="Ig_3"/>
    <property type="match status" value="1"/>
</dbReference>
<dbReference type="Proteomes" id="UP000252519">
    <property type="component" value="Unassembled WGS sequence"/>
</dbReference>
<keyword evidence="3" id="KW-0393">Immunoglobulin domain</keyword>
<dbReference type="PROSITE" id="PS50835">
    <property type="entry name" value="IG_LIKE"/>
    <property type="match status" value="1"/>
</dbReference>
<dbReference type="GO" id="GO:0005886">
    <property type="term" value="C:plasma membrane"/>
    <property type="evidence" value="ECO:0007669"/>
    <property type="project" value="TreeGrafter"/>
</dbReference>
<dbReference type="Gene3D" id="2.60.40.10">
    <property type="entry name" value="Immunoglobulins"/>
    <property type="match status" value="1"/>
</dbReference>
<evidence type="ECO:0000256" key="3">
    <source>
        <dbReference type="ARBA" id="ARBA00023319"/>
    </source>
</evidence>
<sequence>MRKHFVQTPTSDRVPEGSTVQLHCIAPESDPKAQLTWLKDGVELEKSVDSNVIHGSDGSLIISAARLRDSGNYTCEATNIANRRSTDPAMLSVYVGSVIAAPEGLSLTH</sequence>
<reference evidence="5 6" key="1">
    <citation type="submission" date="2014-10" db="EMBL/GenBank/DDBJ databases">
        <title>Draft genome of the hookworm Ancylostoma caninum.</title>
        <authorList>
            <person name="Mitreva M."/>
        </authorList>
    </citation>
    <scope>NUCLEOTIDE SEQUENCE [LARGE SCALE GENOMIC DNA]</scope>
    <source>
        <strain evidence="5 6">Baltimore</strain>
    </source>
</reference>
<dbReference type="GO" id="GO:0030424">
    <property type="term" value="C:axon"/>
    <property type="evidence" value="ECO:0007669"/>
    <property type="project" value="TreeGrafter"/>
</dbReference>
<dbReference type="GO" id="GO:0098632">
    <property type="term" value="F:cell-cell adhesion mediator activity"/>
    <property type="evidence" value="ECO:0007669"/>
    <property type="project" value="TreeGrafter"/>
</dbReference>
<dbReference type="InterPro" id="IPR036179">
    <property type="entry name" value="Ig-like_dom_sf"/>
</dbReference>
<dbReference type="InterPro" id="IPR003599">
    <property type="entry name" value="Ig_sub"/>
</dbReference>
<feature type="domain" description="Ig-like" evidence="4">
    <location>
        <begin position="3"/>
        <end position="92"/>
    </location>
</feature>
<dbReference type="AlphaFoldDB" id="A0A368FGZ7"/>
<keyword evidence="1" id="KW-0677">Repeat</keyword>
<dbReference type="SMART" id="SM00408">
    <property type="entry name" value="IGc2"/>
    <property type="match status" value="1"/>
</dbReference>
<dbReference type="EMBL" id="JOJR01001282">
    <property type="protein sequence ID" value="RCN31511.1"/>
    <property type="molecule type" value="Genomic_DNA"/>
</dbReference>
<keyword evidence="6" id="KW-1185">Reference proteome</keyword>
<dbReference type="InterPro" id="IPR003598">
    <property type="entry name" value="Ig_sub2"/>
</dbReference>
<dbReference type="InterPro" id="IPR007110">
    <property type="entry name" value="Ig-like_dom"/>
</dbReference>
<dbReference type="InterPro" id="IPR013783">
    <property type="entry name" value="Ig-like_fold"/>
</dbReference>
<evidence type="ECO:0000256" key="2">
    <source>
        <dbReference type="ARBA" id="ARBA00023157"/>
    </source>
</evidence>
<evidence type="ECO:0000256" key="1">
    <source>
        <dbReference type="ARBA" id="ARBA00022737"/>
    </source>
</evidence>
<dbReference type="SMART" id="SM00409">
    <property type="entry name" value="IG"/>
    <property type="match status" value="1"/>
</dbReference>
<organism evidence="5 6">
    <name type="scientific">Ancylostoma caninum</name>
    <name type="common">Dog hookworm</name>
    <dbReference type="NCBI Taxonomy" id="29170"/>
    <lineage>
        <taxon>Eukaryota</taxon>
        <taxon>Metazoa</taxon>
        <taxon>Ecdysozoa</taxon>
        <taxon>Nematoda</taxon>
        <taxon>Chromadorea</taxon>
        <taxon>Rhabditida</taxon>
        <taxon>Rhabditina</taxon>
        <taxon>Rhabditomorpha</taxon>
        <taxon>Strongyloidea</taxon>
        <taxon>Ancylostomatidae</taxon>
        <taxon>Ancylostomatinae</taxon>
        <taxon>Ancylostoma</taxon>
    </lineage>
</organism>
<comment type="caution">
    <text evidence="5">The sequence shown here is derived from an EMBL/GenBank/DDBJ whole genome shotgun (WGS) entry which is preliminary data.</text>
</comment>